<protein>
    <recommendedName>
        <fullName evidence="7">Transmembrane BAX inhibitor motif-containing protein 4</fullName>
    </recommendedName>
</protein>
<evidence type="ECO:0000256" key="4">
    <source>
        <dbReference type="ARBA" id="ARBA00023136"/>
    </source>
</evidence>
<evidence type="ECO:0000256" key="3">
    <source>
        <dbReference type="ARBA" id="ARBA00022989"/>
    </source>
</evidence>
<comment type="similarity">
    <text evidence="5">Belongs to the BI1 family.</text>
</comment>
<dbReference type="InterPro" id="IPR006214">
    <property type="entry name" value="Bax_inhibitor_1-related"/>
</dbReference>
<evidence type="ECO:0008006" key="7">
    <source>
        <dbReference type="Google" id="ProtNLM"/>
    </source>
</evidence>
<name>A0A7S4HD07_9EUKA</name>
<feature type="transmembrane region" description="Helical" evidence="5">
    <location>
        <begin position="39"/>
        <end position="61"/>
    </location>
</feature>
<dbReference type="PANTHER" id="PTHR23291:SF50">
    <property type="entry name" value="PROTEIN LIFEGUARD 4"/>
    <property type="match status" value="1"/>
</dbReference>
<keyword evidence="2 5" id="KW-0812">Transmembrane</keyword>
<evidence type="ECO:0000256" key="5">
    <source>
        <dbReference type="RuleBase" id="RU004379"/>
    </source>
</evidence>
<feature type="transmembrane region" description="Helical" evidence="5">
    <location>
        <begin position="246"/>
        <end position="268"/>
    </location>
</feature>
<proteinExistence type="inferred from homology"/>
<dbReference type="GO" id="GO:0016020">
    <property type="term" value="C:membrane"/>
    <property type="evidence" value="ECO:0007669"/>
    <property type="project" value="UniProtKB-SubCell"/>
</dbReference>
<keyword evidence="4 5" id="KW-0472">Membrane</keyword>
<feature type="transmembrane region" description="Helical" evidence="5">
    <location>
        <begin position="133"/>
        <end position="153"/>
    </location>
</feature>
<dbReference type="PANTHER" id="PTHR23291">
    <property type="entry name" value="BAX INHIBITOR-RELATED"/>
    <property type="match status" value="1"/>
</dbReference>
<evidence type="ECO:0000313" key="6">
    <source>
        <dbReference type="EMBL" id="CAE2195401.1"/>
    </source>
</evidence>
<sequence>MSDSYEPASVDGGAYSAPTTHSTGSFHYGAGANAQTLDIMMMVVLIGYAILFSALSMTCMFNRSNNSGFTRFDTEAPNVGSAKVSELDAMWRKAFIGKVYSIVCCQLFITVVVSFIMMQYGGAKLMVWTLTDGSWAFTASFVGLIASFCALMCNRQKFPHNLIFLGIFTLAMSWIIGMTCTMYAARGMAALVLEAFAITSIIFISLTLFTIQSKIDFSFLGAGLGVALMGLFVWGLFAMVAFPSFIFSQVYALIGSLIFSLYIVYDTWVITTTLSYDEYVLGAINLYLDFVNLFLMILRLLSGGSRE</sequence>
<gene>
    <name evidence="6" type="ORF">CPOL0286_LOCUS754</name>
</gene>
<feature type="transmembrane region" description="Helical" evidence="5">
    <location>
        <begin position="280"/>
        <end position="301"/>
    </location>
</feature>
<keyword evidence="3 5" id="KW-1133">Transmembrane helix</keyword>
<organism evidence="6">
    <name type="scientific">Prymnesium polylepis</name>
    <dbReference type="NCBI Taxonomy" id="72548"/>
    <lineage>
        <taxon>Eukaryota</taxon>
        <taxon>Haptista</taxon>
        <taxon>Haptophyta</taxon>
        <taxon>Prymnesiophyceae</taxon>
        <taxon>Prymnesiales</taxon>
        <taxon>Prymnesiaceae</taxon>
        <taxon>Prymnesium</taxon>
    </lineage>
</organism>
<comment type="subcellular location">
    <subcellularLocation>
        <location evidence="1">Membrane</location>
        <topology evidence="1">Multi-pass membrane protein</topology>
    </subcellularLocation>
</comment>
<feature type="transmembrane region" description="Helical" evidence="5">
    <location>
        <begin position="218"/>
        <end position="240"/>
    </location>
</feature>
<accession>A0A7S4HD07</accession>
<feature type="transmembrane region" description="Helical" evidence="5">
    <location>
        <begin position="191"/>
        <end position="211"/>
    </location>
</feature>
<feature type="transmembrane region" description="Helical" evidence="5">
    <location>
        <begin position="162"/>
        <end position="185"/>
    </location>
</feature>
<dbReference type="Pfam" id="PF01027">
    <property type="entry name" value="Bax1-I"/>
    <property type="match status" value="1"/>
</dbReference>
<reference evidence="6" key="1">
    <citation type="submission" date="2021-01" db="EMBL/GenBank/DDBJ databases">
        <authorList>
            <person name="Corre E."/>
            <person name="Pelletier E."/>
            <person name="Niang G."/>
            <person name="Scheremetjew M."/>
            <person name="Finn R."/>
            <person name="Kale V."/>
            <person name="Holt S."/>
            <person name="Cochrane G."/>
            <person name="Meng A."/>
            <person name="Brown T."/>
            <person name="Cohen L."/>
        </authorList>
    </citation>
    <scope>NUCLEOTIDE SEQUENCE</scope>
    <source>
        <strain evidence="6">UIO037</strain>
    </source>
</reference>
<evidence type="ECO:0000256" key="2">
    <source>
        <dbReference type="ARBA" id="ARBA00022692"/>
    </source>
</evidence>
<dbReference type="AlphaFoldDB" id="A0A7S4HD07"/>
<evidence type="ECO:0000256" key="1">
    <source>
        <dbReference type="ARBA" id="ARBA00004141"/>
    </source>
</evidence>
<feature type="transmembrane region" description="Helical" evidence="5">
    <location>
        <begin position="99"/>
        <end position="121"/>
    </location>
</feature>
<dbReference type="EMBL" id="HBKO01001516">
    <property type="protein sequence ID" value="CAE2195401.1"/>
    <property type="molecule type" value="Transcribed_RNA"/>
</dbReference>
<comment type="caution">
    <text evidence="5">Lacks conserved residue(s) required for the propagation of feature annotation.</text>
</comment>